<evidence type="ECO:0000313" key="1">
    <source>
        <dbReference type="EMBL" id="GMA38638.1"/>
    </source>
</evidence>
<dbReference type="RefSeq" id="WP_284302692.1">
    <property type="nucleotide sequence ID" value="NZ_BSUO01000001.1"/>
</dbReference>
<reference evidence="2" key="1">
    <citation type="journal article" date="2019" name="Int. J. Syst. Evol. Microbiol.">
        <title>The Global Catalogue of Microorganisms (GCM) 10K type strain sequencing project: providing services to taxonomists for standard genome sequencing and annotation.</title>
        <authorList>
            <consortium name="The Broad Institute Genomics Platform"/>
            <consortium name="The Broad Institute Genome Sequencing Center for Infectious Disease"/>
            <person name="Wu L."/>
            <person name="Ma J."/>
        </authorList>
    </citation>
    <scope>NUCLEOTIDE SEQUENCE [LARGE SCALE GENOMIC DNA]</scope>
    <source>
        <strain evidence="2">NBRC 113072</strain>
    </source>
</reference>
<sequence>MTVHLVYRSYGGDNDKDRPRWFGKLLCAASFVRAAHEAACGCTGSTTGPSLRTGCA</sequence>
<proteinExistence type="predicted"/>
<evidence type="ECO:0000313" key="2">
    <source>
        <dbReference type="Proteomes" id="UP001157126"/>
    </source>
</evidence>
<organism evidence="1 2">
    <name type="scientific">Mobilicoccus caccae</name>
    <dbReference type="NCBI Taxonomy" id="1859295"/>
    <lineage>
        <taxon>Bacteria</taxon>
        <taxon>Bacillati</taxon>
        <taxon>Actinomycetota</taxon>
        <taxon>Actinomycetes</taxon>
        <taxon>Micrococcales</taxon>
        <taxon>Dermatophilaceae</taxon>
        <taxon>Mobilicoccus</taxon>
    </lineage>
</organism>
<protein>
    <submittedName>
        <fullName evidence="1">Uncharacterized protein</fullName>
    </submittedName>
</protein>
<dbReference type="EMBL" id="BSUO01000001">
    <property type="protein sequence ID" value="GMA38638.1"/>
    <property type="molecule type" value="Genomic_DNA"/>
</dbReference>
<gene>
    <name evidence="1" type="ORF">GCM10025883_06830</name>
</gene>
<dbReference type="Proteomes" id="UP001157126">
    <property type="component" value="Unassembled WGS sequence"/>
</dbReference>
<accession>A0ABQ6IN52</accession>
<comment type="caution">
    <text evidence="1">The sequence shown here is derived from an EMBL/GenBank/DDBJ whole genome shotgun (WGS) entry which is preliminary data.</text>
</comment>
<name>A0ABQ6IN52_9MICO</name>
<keyword evidence="2" id="KW-1185">Reference proteome</keyword>